<evidence type="ECO:0000313" key="9">
    <source>
        <dbReference type="EMBL" id="MBU2670381.1"/>
    </source>
</evidence>
<keyword evidence="2" id="KW-0964">Secreted</keyword>
<evidence type="ECO:0000256" key="7">
    <source>
        <dbReference type="SAM" id="SignalP"/>
    </source>
</evidence>
<feature type="compositionally biased region" description="Low complexity" evidence="5">
    <location>
        <begin position="292"/>
        <end position="301"/>
    </location>
</feature>
<evidence type="ECO:0000256" key="4">
    <source>
        <dbReference type="ARBA" id="ARBA00023088"/>
    </source>
</evidence>
<reference evidence="9 10" key="1">
    <citation type="submission" date="2021-06" db="EMBL/GenBank/DDBJ databases">
        <title>Actinoplanes lichenicola sp. nov., and Actinoplanes ovalisporus sp. nov., isolated from lichen in Thailand.</title>
        <authorList>
            <person name="Saeng-In P."/>
            <person name="Kanchanasin P."/>
            <person name="Yuki M."/>
            <person name="Kudo T."/>
            <person name="Ohkuma M."/>
            <person name="Phongsopitanun W."/>
            <person name="Tanasupawat S."/>
        </authorList>
    </citation>
    <scope>NUCLEOTIDE SEQUENCE [LARGE SCALE GENOMIC DNA]</scope>
    <source>
        <strain evidence="9 10">NBRC 110975</strain>
    </source>
</reference>
<dbReference type="PROSITE" id="PS50847">
    <property type="entry name" value="GRAM_POS_ANCHORING"/>
    <property type="match status" value="1"/>
</dbReference>
<evidence type="ECO:0000256" key="5">
    <source>
        <dbReference type="SAM" id="MobiDB-lite"/>
    </source>
</evidence>
<feature type="signal peptide" evidence="7">
    <location>
        <begin position="1"/>
        <end position="27"/>
    </location>
</feature>
<proteinExistence type="predicted"/>
<evidence type="ECO:0000256" key="2">
    <source>
        <dbReference type="ARBA" id="ARBA00022525"/>
    </source>
</evidence>
<feature type="region of interest" description="Disordered" evidence="5">
    <location>
        <begin position="292"/>
        <end position="313"/>
    </location>
</feature>
<evidence type="ECO:0000313" key="10">
    <source>
        <dbReference type="Proteomes" id="UP001519654"/>
    </source>
</evidence>
<dbReference type="EMBL" id="JAHKKG010000019">
    <property type="protein sequence ID" value="MBU2670381.1"/>
    <property type="molecule type" value="Genomic_DNA"/>
</dbReference>
<feature type="chain" id="PRO_5045290430" evidence="7">
    <location>
        <begin position="28"/>
        <end position="347"/>
    </location>
</feature>
<dbReference type="Pfam" id="PF01345">
    <property type="entry name" value="DUF11"/>
    <property type="match status" value="1"/>
</dbReference>
<accession>A0ABS5Z4A3</accession>
<keyword evidence="10" id="KW-1185">Reference proteome</keyword>
<organism evidence="9 10">
    <name type="scientific">Paractinoplanes bogorensis</name>
    <dbReference type="NCBI Taxonomy" id="1610840"/>
    <lineage>
        <taxon>Bacteria</taxon>
        <taxon>Bacillati</taxon>
        <taxon>Actinomycetota</taxon>
        <taxon>Actinomycetes</taxon>
        <taxon>Micromonosporales</taxon>
        <taxon>Micromonosporaceae</taxon>
        <taxon>Paractinoplanes</taxon>
    </lineage>
</organism>
<comment type="caution">
    <text evidence="9">The sequence shown here is derived from an EMBL/GenBank/DDBJ whole genome shotgun (WGS) entry which is preliminary data.</text>
</comment>
<dbReference type="InterPro" id="IPR013783">
    <property type="entry name" value="Ig-like_fold"/>
</dbReference>
<keyword evidence="6" id="KW-0812">Transmembrane</keyword>
<keyword evidence="6" id="KW-0472">Membrane</keyword>
<dbReference type="RefSeq" id="WP_215795609.1">
    <property type="nucleotide sequence ID" value="NZ_JAHKKG010000019.1"/>
</dbReference>
<name>A0ABS5Z4A3_9ACTN</name>
<evidence type="ECO:0000256" key="3">
    <source>
        <dbReference type="ARBA" id="ARBA00022729"/>
    </source>
</evidence>
<dbReference type="InterPro" id="IPR001434">
    <property type="entry name" value="OmcB-like_DUF11"/>
</dbReference>
<gene>
    <name evidence="9" type="ORF">KOI35_43455</name>
</gene>
<keyword evidence="1" id="KW-0134">Cell wall</keyword>
<keyword evidence="4" id="KW-0572">Peptidoglycan-anchor</keyword>
<feature type="transmembrane region" description="Helical" evidence="6">
    <location>
        <begin position="320"/>
        <end position="341"/>
    </location>
</feature>
<protein>
    <submittedName>
        <fullName evidence="9">DUF11 domain-containing protein</fullName>
    </submittedName>
</protein>
<sequence length="347" mass="35912">MVSHRRVVAVLALVLGLLGLSAGPALAKAPVDLSASFNVVPWQVAAGYTADYYFQAQTLSGPVDTSAVRVELELPEGVSFVSLVDNNSGPCDPDGQTVTCTVTLTGSPATWGWQAKVRFADDLATGTRLTFRLTVSGAGEESNPENNTAEYTSTVVGAAEMGLSAIEPTGTIQPDDPLIFTLIVHNNGPAEIPEFGLSVKFLGIQYVGTKVEADGAVCREEIEAVNCQIDHPLAAGAQYRLKYTVPGWPNDSRYPGGITRIEATTTDYPDRTVINAANDKVAFDVDFAKVPASPSPTATTPPATPGSGGGGSLPITGSSALPLAGAGLAFLLAGAGALIIGRRRARA</sequence>
<dbReference type="InterPro" id="IPR019931">
    <property type="entry name" value="LPXTG_anchor"/>
</dbReference>
<keyword evidence="6" id="KW-1133">Transmembrane helix</keyword>
<dbReference type="Proteomes" id="UP001519654">
    <property type="component" value="Unassembled WGS sequence"/>
</dbReference>
<evidence type="ECO:0000259" key="8">
    <source>
        <dbReference type="PROSITE" id="PS50847"/>
    </source>
</evidence>
<keyword evidence="3 7" id="KW-0732">Signal</keyword>
<evidence type="ECO:0000256" key="1">
    <source>
        <dbReference type="ARBA" id="ARBA00022512"/>
    </source>
</evidence>
<dbReference type="NCBIfam" id="TIGR01167">
    <property type="entry name" value="LPXTG_anchor"/>
    <property type="match status" value="1"/>
</dbReference>
<dbReference type="Gene3D" id="2.60.40.10">
    <property type="entry name" value="Immunoglobulins"/>
    <property type="match status" value="1"/>
</dbReference>
<feature type="domain" description="Gram-positive cocci surface proteins LPxTG" evidence="8">
    <location>
        <begin position="313"/>
        <end position="347"/>
    </location>
</feature>
<evidence type="ECO:0000256" key="6">
    <source>
        <dbReference type="SAM" id="Phobius"/>
    </source>
</evidence>